<reference evidence="2" key="2">
    <citation type="submission" date="2020-09" db="EMBL/GenBank/DDBJ databases">
        <authorList>
            <person name="Sun Q."/>
            <person name="Ohkuma M."/>
        </authorList>
    </citation>
    <scope>NUCLEOTIDE SEQUENCE</scope>
    <source>
        <strain evidence="2">JCM 4784</strain>
    </source>
</reference>
<accession>A0A919DWS8</accession>
<name>A0A919DWS8_9ACTN</name>
<dbReference type="Proteomes" id="UP000608024">
    <property type="component" value="Unassembled WGS sequence"/>
</dbReference>
<evidence type="ECO:0000313" key="2">
    <source>
        <dbReference type="EMBL" id="GHE92795.1"/>
    </source>
</evidence>
<keyword evidence="3" id="KW-1185">Reference proteome</keyword>
<reference evidence="2" key="1">
    <citation type="journal article" date="2014" name="Int. J. Syst. Evol. Microbiol.">
        <title>Complete genome sequence of Corynebacterium casei LMG S-19264T (=DSM 44701T), isolated from a smear-ripened cheese.</title>
        <authorList>
            <consortium name="US DOE Joint Genome Institute (JGI-PGF)"/>
            <person name="Walter F."/>
            <person name="Albersmeier A."/>
            <person name="Kalinowski J."/>
            <person name="Ruckert C."/>
        </authorList>
    </citation>
    <scope>NUCLEOTIDE SEQUENCE</scope>
    <source>
        <strain evidence="2">JCM 4784</strain>
    </source>
</reference>
<proteinExistence type="predicted"/>
<sequence>MPGFTRATPSQRVTEAPLLSRFTRPARLSQSTGFPGLTALTTFAVLTRFTTFTSYVCRIGLALVRLVEYVERAVDHRAYVSSRAPVGARVPKQWCGGLEDVARRGWQHVCAAATADACQFLVPLSGLGVPLVGEQEYEEFDAGGVGGYGRGGEAGAEECHGLVGPACHGVRVGEGRDRPPVTGVVGQDGGEDVDLPGRRALGVQSARERPAEAGGPWVGREHLVAQGRPRRQRLAVSRVRPRPEVERMVPCDPQLDLGAAPPLLQPARQGPAPPVPALQRRAHRRVRRAPHGDCRPEAWEGTAAQPFEGAERIQGRERDCGGGLGGGGCLSRGRPMGSRFVRAGRAVSCLPREVYRLVRQGGSHGAERVGDAVEAGGGRARDACEVPVGLLPLPGGISGDAAQQVRLRGQRPPDVPRVAAVRIVARGEGGDGFECVR</sequence>
<gene>
    <name evidence="2" type="ORF">GCM10018785_68640</name>
</gene>
<protein>
    <submittedName>
        <fullName evidence="2">Uncharacterized protein</fullName>
    </submittedName>
</protein>
<evidence type="ECO:0000313" key="3">
    <source>
        <dbReference type="Proteomes" id="UP000608024"/>
    </source>
</evidence>
<evidence type="ECO:0000256" key="1">
    <source>
        <dbReference type="SAM" id="MobiDB-lite"/>
    </source>
</evidence>
<dbReference type="AlphaFoldDB" id="A0A919DWS8"/>
<dbReference type="EMBL" id="BNBT01000184">
    <property type="protein sequence ID" value="GHE92795.1"/>
    <property type="molecule type" value="Genomic_DNA"/>
</dbReference>
<comment type="caution">
    <text evidence="2">The sequence shown here is derived from an EMBL/GenBank/DDBJ whole genome shotgun (WGS) entry which is preliminary data.</text>
</comment>
<organism evidence="2 3">
    <name type="scientific">Streptomyces longispororuber</name>
    <dbReference type="NCBI Taxonomy" id="68230"/>
    <lineage>
        <taxon>Bacteria</taxon>
        <taxon>Bacillati</taxon>
        <taxon>Actinomycetota</taxon>
        <taxon>Actinomycetes</taxon>
        <taxon>Kitasatosporales</taxon>
        <taxon>Streptomycetaceae</taxon>
        <taxon>Streptomyces</taxon>
    </lineage>
</organism>
<feature type="region of interest" description="Disordered" evidence="1">
    <location>
        <begin position="171"/>
        <end position="196"/>
    </location>
</feature>